<dbReference type="Pfam" id="PF02653">
    <property type="entry name" value="BPD_transp_2"/>
    <property type="match status" value="1"/>
</dbReference>
<dbReference type="PANTHER" id="PTHR32196:SF72">
    <property type="entry name" value="RIBOSE IMPORT PERMEASE PROTEIN RBSC"/>
    <property type="match status" value="1"/>
</dbReference>
<feature type="transmembrane region" description="Helical" evidence="7">
    <location>
        <begin position="268"/>
        <end position="287"/>
    </location>
</feature>
<feature type="transmembrane region" description="Helical" evidence="7">
    <location>
        <begin position="293"/>
        <end position="314"/>
    </location>
</feature>
<evidence type="ECO:0000256" key="5">
    <source>
        <dbReference type="ARBA" id="ARBA00023136"/>
    </source>
</evidence>
<name>A0A6N7EPF0_9MICO</name>
<evidence type="ECO:0000256" key="3">
    <source>
        <dbReference type="ARBA" id="ARBA00022692"/>
    </source>
</evidence>
<dbReference type="PANTHER" id="PTHR32196">
    <property type="entry name" value="ABC TRANSPORTER PERMEASE PROTEIN YPHD-RELATED-RELATED"/>
    <property type="match status" value="1"/>
</dbReference>
<dbReference type="Proteomes" id="UP000437709">
    <property type="component" value="Unassembled WGS sequence"/>
</dbReference>
<feature type="transmembrane region" description="Helical" evidence="7">
    <location>
        <begin position="93"/>
        <end position="112"/>
    </location>
</feature>
<keyword evidence="4 7" id="KW-1133">Transmembrane helix</keyword>
<evidence type="ECO:0000256" key="1">
    <source>
        <dbReference type="ARBA" id="ARBA00004651"/>
    </source>
</evidence>
<dbReference type="CDD" id="cd06579">
    <property type="entry name" value="TM_PBP1_transp_AraH_like"/>
    <property type="match status" value="1"/>
</dbReference>
<dbReference type="GO" id="GO:0022857">
    <property type="term" value="F:transmembrane transporter activity"/>
    <property type="evidence" value="ECO:0007669"/>
    <property type="project" value="InterPro"/>
</dbReference>
<protein>
    <submittedName>
        <fullName evidence="8">ABC transporter permease</fullName>
    </submittedName>
</protein>
<accession>A0A6N7EPF0</accession>
<dbReference type="OrthoDB" id="9808136at2"/>
<comment type="subcellular location">
    <subcellularLocation>
        <location evidence="1">Cell membrane</location>
        <topology evidence="1">Multi-pass membrane protein</topology>
    </subcellularLocation>
</comment>
<organism evidence="8 9">
    <name type="scientific">Georgenia subflava</name>
    <dbReference type="NCBI Taxonomy" id="1622177"/>
    <lineage>
        <taxon>Bacteria</taxon>
        <taxon>Bacillati</taxon>
        <taxon>Actinomycetota</taxon>
        <taxon>Actinomycetes</taxon>
        <taxon>Micrococcales</taxon>
        <taxon>Bogoriellaceae</taxon>
        <taxon>Georgenia</taxon>
    </lineage>
</organism>
<evidence type="ECO:0000313" key="9">
    <source>
        <dbReference type="Proteomes" id="UP000437709"/>
    </source>
</evidence>
<dbReference type="GO" id="GO:0005886">
    <property type="term" value="C:plasma membrane"/>
    <property type="evidence" value="ECO:0007669"/>
    <property type="project" value="UniProtKB-SubCell"/>
</dbReference>
<evidence type="ECO:0000256" key="7">
    <source>
        <dbReference type="SAM" id="Phobius"/>
    </source>
</evidence>
<sequence length="375" mass="37974">MRPSSTSTPAEADGRRTRGGRQRMTQGDGPARAGSASTGTGRGASASGSQVKGVLLRQETILFGVLVAMVAFFTVLNPLFFSTHALGNVLQDWAPVMLLAIGQTYVIVTAGIDLSVGSTLGLSGVSAALTIRALTEGGTSPAMAITAGFVVAIAVGVTVGLVNGLLIVKAKLAPFIATLATMGAGAGLTLVVTRGVQIAGGPREVITIGNTRILDVLTPPLIGVLLVLVIAWVALEQTRFGRWTYAIGSNDFAARAAGINVSGHLVKVYMLSGFMAALAGLFVYIRLGSGSPTSGLGFELNAIAAAVIGGTSLFGGTGKMIGTFLGALITTAVLSGLILIGVAPYWQQVVVGVLIAVAVGLQHVNVGRSRGAKHG</sequence>
<keyword evidence="9" id="KW-1185">Reference proteome</keyword>
<evidence type="ECO:0000256" key="2">
    <source>
        <dbReference type="ARBA" id="ARBA00022475"/>
    </source>
</evidence>
<keyword evidence="5 7" id="KW-0472">Membrane</keyword>
<feature type="transmembrane region" description="Helical" evidence="7">
    <location>
        <begin position="216"/>
        <end position="235"/>
    </location>
</feature>
<feature type="transmembrane region" description="Helical" evidence="7">
    <location>
        <begin position="61"/>
        <end position="81"/>
    </location>
</feature>
<dbReference type="EMBL" id="WHPC01000060">
    <property type="protein sequence ID" value="MPV38026.1"/>
    <property type="molecule type" value="Genomic_DNA"/>
</dbReference>
<feature type="transmembrane region" description="Helical" evidence="7">
    <location>
        <begin position="349"/>
        <end position="366"/>
    </location>
</feature>
<proteinExistence type="predicted"/>
<gene>
    <name evidence="8" type="ORF">GB881_13390</name>
</gene>
<keyword evidence="3 7" id="KW-0812">Transmembrane</keyword>
<keyword evidence="2" id="KW-1003">Cell membrane</keyword>
<reference evidence="8 9" key="1">
    <citation type="submission" date="2019-10" db="EMBL/GenBank/DDBJ databases">
        <title>Georgenia wutianyii sp. nov. and Georgenia yuyongxinii sp. nov. isolated from plateau pika (Ochotona curzoniae) in the Qinghai-Tibet plateau of China.</title>
        <authorList>
            <person name="Tian Z."/>
        </authorList>
    </citation>
    <scope>NUCLEOTIDE SEQUENCE [LARGE SCALE GENOMIC DNA]</scope>
    <source>
        <strain evidence="8 9">JCM 19765</strain>
    </source>
</reference>
<feature type="transmembrane region" description="Helical" evidence="7">
    <location>
        <begin position="321"/>
        <end position="343"/>
    </location>
</feature>
<feature type="transmembrane region" description="Helical" evidence="7">
    <location>
        <begin position="175"/>
        <end position="196"/>
    </location>
</feature>
<dbReference type="InterPro" id="IPR001851">
    <property type="entry name" value="ABC_transp_permease"/>
</dbReference>
<evidence type="ECO:0000256" key="4">
    <source>
        <dbReference type="ARBA" id="ARBA00022989"/>
    </source>
</evidence>
<comment type="caution">
    <text evidence="8">The sequence shown here is derived from an EMBL/GenBank/DDBJ whole genome shotgun (WGS) entry which is preliminary data.</text>
</comment>
<feature type="compositionally biased region" description="Low complexity" evidence="6">
    <location>
        <begin position="22"/>
        <end position="47"/>
    </location>
</feature>
<feature type="transmembrane region" description="Helical" evidence="7">
    <location>
        <begin position="142"/>
        <end position="168"/>
    </location>
</feature>
<dbReference type="AlphaFoldDB" id="A0A6N7EPF0"/>
<feature type="region of interest" description="Disordered" evidence="6">
    <location>
        <begin position="1"/>
        <end position="47"/>
    </location>
</feature>
<evidence type="ECO:0000313" key="8">
    <source>
        <dbReference type="EMBL" id="MPV38026.1"/>
    </source>
</evidence>
<evidence type="ECO:0000256" key="6">
    <source>
        <dbReference type="SAM" id="MobiDB-lite"/>
    </source>
</evidence>